<dbReference type="EMBL" id="JAENIO010000002">
    <property type="protein sequence ID" value="MBK1832654.1"/>
    <property type="molecule type" value="Genomic_DNA"/>
</dbReference>
<sequence>MHALYMAMEAEAEGILAALQAEPLASQPVIGSYYQARSGEHELLIAVSGKDRATGVDCIGTEPAALIAHDLISRLGVTHLLNAGTCGAHSSLQAKIAEAFLVAPTVCSHDHRVPLPRFEEFGRGHHPVETAVPGWAHSLGLRTAILSSGNSLDHTERDLEIFLENGARLKDMEGSALAWVCRQHGIPFTALKVVTDIFDLPHPAAEQFNENLARASAQVTEELQRLLPLWHG</sequence>
<dbReference type="RefSeq" id="WP_200390087.1">
    <property type="nucleotide sequence ID" value="NZ_JAENIO010000002.1"/>
</dbReference>
<dbReference type="Proteomes" id="UP000604083">
    <property type="component" value="Unassembled WGS sequence"/>
</dbReference>
<keyword evidence="3" id="KW-1185">Reference proteome</keyword>
<dbReference type="InterPro" id="IPR044580">
    <property type="entry name" value="MTAN"/>
</dbReference>
<dbReference type="InterPro" id="IPR000845">
    <property type="entry name" value="Nucleoside_phosphorylase_d"/>
</dbReference>
<organism evidence="2 3">
    <name type="scientific">Roseibacillus ishigakijimensis</name>
    <dbReference type="NCBI Taxonomy" id="454146"/>
    <lineage>
        <taxon>Bacteria</taxon>
        <taxon>Pseudomonadati</taxon>
        <taxon>Verrucomicrobiota</taxon>
        <taxon>Verrucomicrobiia</taxon>
        <taxon>Verrucomicrobiales</taxon>
        <taxon>Verrucomicrobiaceae</taxon>
        <taxon>Roseibacillus</taxon>
    </lineage>
</organism>
<protein>
    <recommendedName>
        <fullName evidence="1">Nucleoside phosphorylase domain-containing protein</fullName>
    </recommendedName>
</protein>
<name>A0A934VJJ0_9BACT</name>
<dbReference type="GO" id="GO:0008930">
    <property type="term" value="F:methylthioadenosine nucleosidase activity"/>
    <property type="evidence" value="ECO:0007669"/>
    <property type="project" value="InterPro"/>
</dbReference>
<dbReference type="PANTHER" id="PTHR46994:SF1">
    <property type="entry name" value="5'-METHYLTHIOADENOSINE NUCLEOSIDASE"/>
    <property type="match status" value="1"/>
</dbReference>
<evidence type="ECO:0000259" key="1">
    <source>
        <dbReference type="Pfam" id="PF01048"/>
    </source>
</evidence>
<dbReference type="Gene3D" id="3.40.50.1580">
    <property type="entry name" value="Nucleoside phosphorylase domain"/>
    <property type="match status" value="1"/>
</dbReference>
<proteinExistence type="predicted"/>
<reference evidence="2" key="1">
    <citation type="submission" date="2021-01" db="EMBL/GenBank/DDBJ databases">
        <title>Modified the classification status of verrucomicrobia.</title>
        <authorList>
            <person name="Feng X."/>
        </authorList>
    </citation>
    <scope>NUCLEOTIDE SEQUENCE</scope>
    <source>
        <strain evidence="2">KCTC 12986</strain>
    </source>
</reference>
<dbReference type="AlphaFoldDB" id="A0A934VJJ0"/>
<dbReference type="GO" id="GO:0009116">
    <property type="term" value="P:nucleoside metabolic process"/>
    <property type="evidence" value="ECO:0007669"/>
    <property type="project" value="InterPro"/>
</dbReference>
<dbReference type="Pfam" id="PF01048">
    <property type="entry name" value="PNP_UDP_1"/>
    <property type="match status" value="1"/>
</dbReference>
<dbReference type="PANTHER" id="PTHR46994">
    <property type="entry name" value="5'-METHYLTHIOADENOSINE/S-ADENOSYLHOMOCYSTEINE NUCLEOSIDASE 1"/>
    <property type="match status" value="1"/>
</dbReference>
<dbReference type="InterPro" id="IPR035994">
    <property type="entry name" value="Nucleoside_phosphorylase_sf"/>
</dbReference>
<evidence type="ECO:0000313" key="2">
    <source>
        <dbReference type="EMBL" id="MBK1832654.1"/>
    </source>
</evidence>
<comment type="caution">
    <text evidence="2">The sequence shown here is derived from an EMBL/GenBank/DDBJ whole genome shotgun (WGS) entry which is preliminary data.</text>
</comment>
<gene>
    <name evidence="2" type="ORF">JIN78_01160</name>
</gene>
<dbReference type="GO" id="GO:0019509">
    <property type="term" value="P:L-methionine salvage from methylthioadenosine"/>
    <property type="evidence" value="ECO:0007669"/>
    <property type="project" value="InterPro"/>
</dbReference>
<feature type="domain" description="Nucleoside phosphorylase" evidence="1">
    <location>
        <begin position="3"/>
        <end position="226"/>
    </location>
</feature>
<evidence type="ECO:0000313" key="3">
    <source>
        <dbReference type="Proteomes" id="UP000604083"/>
    </source>
</evidence>
<dbReference type="SUPFAM" id="SSF53167">
    <property type="entry name" value="Purine and uridine phosphorylases"/>
    <property type="match status" value="1"/>
</dbReference>
<accession>A0A934VJJ0</accession>